<reference evidence="2" key="2">
    <citation type="submission" date="2024-04" db="UniProtKB">
        <authorList>
            <consortium name="Ensembl"/>
        </authorList>
    </citation>
    <scope>IDENTIFICATION</scope>
</reference>
<accession>G3NLL4</accession>
<organism evidence="2">
    <name type="scientific">Gasterosteus aculeatus</name>
    <name type="common">Three-spined stickleback</name>
    <dbReference type="NCBI Taxonomy" id="69293"/>
    <lineage>
        <taxon>Eukaryota</taxon>
        <taxon>Metazoa</taxon>
        <taxon>Chordata</taxon>
        <taxon>Craniata</taxon>
        <taxon>Vertebrata</taxon>
        <taxon>Euteleostomi</taxon>
        <taxon>Actinopterygii</taxon>
        <taxon>Neopterygii</taxon>
        <taxon>Teleostei</taxon>
        <taxon>Neoteleostei</taxon>
        <taxon>Acanthomorphata</taxon>
        <taxon>Eupercaria</taxon>
        <taxon>Perciformes</taxon>
        <taxon>Cottioidei</taxon>
        <taxon>Gasterosteales</taxon>
        <taxon>Gasterosteidae</taxon>
        <taxon>Gasterosteus</taxon>
    </lineage>
</organism>
<evidence type="ECO:0000313" key="2">
    <source>
        <dbReference type="Ensembl" id="ENSGACP00000006227.1"/>
    </source>
</evidence>
<evidence type="ECO:0000256" key="1">
    <source>
        <dbReference type="SAM" id="MobiDB-lite"/>
    </source>
</evidence>
<dbReference type="AlphaFoldDB" id="G3NLL4"/>
<proteinExistence type="predicted"/>
<dbReference type="Bgee" id="ENSGACG00000004726">
    <property type="expression patterns" value="Expressed in mesonephros"/>
</dbReference>
<protein>
    <submittedName>
        <fullName evidence="2">Uncharacterized protein</fullName>
    </submittedName>
</protein>
<dbReference type="Ensembl" id="ENSGACT00000006244.1">
    <property type="protein sequence ID" value="ENSGACP00000006227.1"/>
    <property type="gene ID" value="ENSGACG00000004726.1"/>
</dbReference>
<sequence>MRALPGGTRGRTCRDEEVALVIRHCILKQGHLVTWVCPVGGFLLSRGPGRVTAELVLDLISQPAAPAPSGCSVSSTRPAPEGRGRS</sequence>
<dbReference type="InParanoid" id="G3NLL4"/>
<name>G3NLL4_GASAC</name>
<reference evidence="2" key="1">
    <citation type="submission" date="2006-01" db="EMBL/GenBank/DDBJ databases">
        <authorList>
            <person name="Lindblad-Toh K."/>
            <person name="Mauceli E."/>
            <person name="Grabherr M."/>
            <person name="Chang J.L."/>
            <person name="Lander E.S."/>
        </authorList>
    </citation>
    <scope>NUCLEOTIDE SEQUENCE [LARGE SCALE GENOMIC DNA]</scope>
</reference>
<feature type="region of interest" description="Disordered" evidence="1">
    <location>
        <begin position="63"/>
        <end position="86"/>
    </location>
</feature>